<accession>A0ABN7MF25</accession>
<dbReference type="SMART" id="SM00091">
    <property type="entry name" value="PAS"/>
    <property type="match status" value="1"/>
</dbReference>
<dbReference type="PROSITE" id="PS50113">
    <property type="entry name" value="PAC"/>
    <property type="match status" value="1"/>
</dbReference>
<comment type="caution">
    <text evidence="6">The sequence shown here is derived from an EMBL/GenBank/DDBJ whole genome shotgun (WGS) entry which is preliminary data.</text>
</comment>
<dbReference type="InterPro" id="IPR035965">
    <property type="entry name" value="PAS-like_dom_sf"/>
</dbReference>
<proteinExistence type="predicted"/>
<evidence type="ECO:0000259" key="5">
    <source>
        <dbReference type="PROSITE" id="PS50887"/>
    </source>
</evidence>
<dbReference type="PROSITE" id="PS50887">
    <property type="entry name" value="GGDEF"/>
    <property type="match status" value="1"/>
</dbReference>
<dbReference type="InterPro" id="IPR000014">
    <property type="entry name" value="PAS"/>
</dbReference>
<evidence type="ECO:0000259" key="3">
    <source>
        <dbReference type="PROSITE" id="PS50113"/>
    </source>
</evidence>
<feature type="domain" description="EAL" evidence="4">
    <location>
        <begin position="627"/>
        <end position="881"/>
    </location>
</feature>
<dbReference type="CDD" id="cd12915">
    <property type="entry name" value="PDC2_DGC_like"/>
    <property type="match status" value="1"/>
</dbReference>
<organism evidence="6 7">
    <name type="scientific">Paraburkholderia haematera</name>
    <dbReference type="NCBI Taxonomy" id="2793077"/>
    <lineage>
        <taxon>Bacteria</taxon>
        <taxon>Pseudomonadati</taxon>
        <taxon>Pseudomonadota</taxon>
        <taxon>Betaproteobacteria</taxon>
        <taxon>Burkholderiales</taxon>
        <taxon>Burkholderiaceae</taxon>
        <taxon>Paraburkholderia</taxon>
    </lineage>
</organism>
<reference evidence="6 7" key="1">
    <citation type="submission" date="2021-02" db="EMBL/GenBank/DDBJ databases">
        <authorList>
            <person name="Vanwijnsberghe S."/>
        </authorList>
    </citation>
    <scope>NUCLEOTIDE SEQUENCE [LARGE SCALE GENOMIC DNA]</scope>
    <source>
        <strain evidence="6 7">LMG 31837</strain>
    </source>
</reference>
<dbReference type="SUPFAM" id="SSF55785">
    <property type="entry name" value="PYP-like sensor domain (PAS domain)"/>
    <property type="match status" value="1"/>
</dbReference>
<feature type="domain" description="GGDEF" evidence="5">
    <location>
        <begin position="485"/>
        <end position="618"/>
    </location>
</feature>
<keyword evidence="1" id="KW-1133">Transmembrane helix</keyword>
<keyword evidence="1" id="KW-0812">Transmembrane</keyword>
<protein>
    <recommendedName>
        <fullName evidence="8">EAL domain-containing protein</fullName>
    </recommendedName>
</protein>
<feature type="transmembrane region" description="Helical" evidence="1">
    <location>
        <begin position="292"/>
        <end position="310"/>
    </location>
</feature>
<dbReference type="SMART" id="SM00052">
    <property type="entry name" value="EAL"/>
    <property type="match status" value="1"/>
</dbReference>
<dbReference type="PROSITE" id="PS50112">
    <property type="entry name" value="PAS"/>
    <property type="match status" value="1"/>
</dbReference>
<dbReference type="Proteomes" id="UP000672526">
    <property type="component" value="Unassembled WGS sequence"/>
</dbReference>
<dbReference type="PROSITE" id="PS50883">
    <property type="entry name" value="EAL"/>
    <property type="match status" value="1"/>
</dbReference>
<dbReference type="InterPro" id="IPR000700">
    <property type="entry name" value="PAS-assoc_C"/>
</dbReference>
<dbReference type="Gene3D" id="3.30.70.270">
    <property type="match status" value="1"/>
</dbReference>
<dbReference type="Pfam" id="PF00990">
    <property type="entry name" value="GGDEF"/>
    <property type="match status" value="1"/>
</dbReference>
<dbReference type="InterPro" id="IPR013656">
    <property type="entry name" value="PAS_4"/>
</dbReference>
<dbReference type="Pfam" id="PF00563">
    <property type="entry name" value="EAL"/>
    <property type="match status" value="1"/>
</dbReference>
<dbReference type="SUPFAM" id="SSF141868">
    <property type="entry name" value="EAL domain-like"/>
    <property type="match status" value="1"/>
</dbReference>
<dbReference type="PANTHER" id="PTHR44757:SF2">
    <property type="entry name" value="BIOFILM ARCHITECTURE MAINTENANCE PROTEIN MBAA"/>
    <property type="match status" value="1"/>
</dbReference>
<evidence type="ECO:0000313" key="6">
    <source>
        <dbReference type="EMBL" id="CAE6799023.1"/>
    </source>
</evidence>
<dbReference type="CDD" id="cd12914">
    <property type="entry name" value="PDC1_DGC_like"/>
    <property type="match status" value="1"/>
</dbReference>
<feature type="domain" description="PAS" evidence="2">
    <location>
        <begin position="335"/>
        <end position="382"/>
    </location>
</feature>
<feature type="domain" description="PAC" evidence="3">
    <location>
        <begin position="405"/>
        <end position="459"/>
    </location>
</feature>
<keyword evidence="7" id="KW-1185">Reference proteome</keyword>
<dbReference type="SMART" id="SM00267">
    <property type="entry name" value="GGDEF"/>
    <property type="match status" value="1"/>
</dbReference>
<gene>
    <name evidence="6" type="ORF">R69888_05117</name>
</gene>
<dbReference type="EMBL" id="CAJNBK010000018">
    <property type="protein sequence ID" value="CAE6799023.1"/>
    <property type="molecule type" value="Genomic_DNA"/>
</dbReference>
<dbReference type="Gene3D" id="3.20.20.450">
    <property type="entry name" value="EAL domain"/>
    <property type="match status" value="1"/>
</dbReference>
<dbReference type="Pfam" id="PF08448">
    <property type="entry name" value="PAS_4"/>
    <property type="match status" value="1"/>
</dbReference>
<dbReference type="InterPro" id="IPR043128">
    <property type="entry name" value="Rev_trsase/Diguanyl_cyclase"/>
</dbReference>
<dbReference type="CDD" id="cd00130">
    <property type="entry name" value="PAS"/>
    <property type="match status" value="1"/>
</dbReference>
<dbReference type="InterPro" id="IPR029787">
    <property type="entry name" value="Nucleotide_cyclase"/>
</dbReference>
<feature type="transmembrane region" description="Helical" evidence="1">
    <location>
        <begin position="12"/>
        <end position="32"/>
    </location>
</feature>
<evidence type="ECO:0000313" key="7">
    <source>
        <dbReference type="Proteomes" id="UP000672526"/>
    </source>
</evidence>
<dbReference type="PANTHER" id="PTHR44757">
    <property type="entry name" value="DIGUANYLATE CYCLASE DGCP"/>
    <property type="match status" value="1"/>
</dbReference>
<dbReference type="CDD" id="cd01949">
    <property type="entry name" value="GGDEF"/>
    <property type="match status" value="1"/>
</dbReference>
<dbReference type="NCBIfam" id="TIGR00229">
    <property type="entry name" value="sensory_box"/>
    <property type="match status" value="1"/>
</dbReference>
<name>A0ABN7MF25_9BURK</name>
<dbReference type="InterPro" id="IPR052155">
    <property type="entry name" value="Biofilm_reg_signaling"/>
</dbReference>
<evidence type="ECO:0000259" key="2">
    <source>
        <dbReference type="PROSITE" id="PS50112"/>
    </source>
</evidence>
<evidence type="ECO:0000259" key="4">
    <source>
        <dbReference type="PROSITE" id="PS50883"/>
    </source>
</evidence>
<dbReference type="Gene3D" id="3.30.450.20">
    <property type="entry name" value="PAS domain"/>
    <property type="match status" value="3"/>
</dbReference>
<dbReference type="InterPro" id="IPR001633">
    <property type="entry name" value="EAL_dom"/>
</dbReference>
<keyword evidence="1" id="KW-0472">Membrane</keyword>
<dbReference type="InterPro" id="IPR035919">
    <property type="entry name" value="EAL_sf"/>
</dbReference>
<dbReference type="SUPFAM" id="SSF55073">
    <property type="entry name" value="Nucleotide cyclase"/>
    <property type="match status" value="1"/>
</dbReference>
<dbReference type="NCBIfam" id="TIGR00254">
    <property type="entry name" value="GGDEF"/>
    <property type="match status" value="1"/>
</dbReference>
<dbReference type="RefSeq" id="WP_211614203.1">
    <property type="nucleotide sequence ID" value="NZ_CAJNBK010000018.1"/>
</dbReference>
<sequence>MTFNRINRGGALLLLGLLLIDLIIWVAAWSWLEASHKQYDEKASVQADNMAQLLYSDFAGRLESIDRTLAAAVTEFERQQTFGALRAELVEPVLSQHLFVLPSMSAMRVANASGEVIFGTGGQSGVFMTDRDYFQQLRDHSDAGMVVSRPVFGRISATWDIVFARAMRTPQGKFAGIVTLVFPVNSLNERFAALSNGPTDSFVVFDDRNMTFISRYPDGLVTPGEPLIVRPDAPMFMARRLSRLAGKFVNVAPQDGVMRSYGYRCMETQPLCVLVGVGLDTYLAPWVAERRMIVSSVVLFTLLTWLLWYLTYRAWGKQLDAINAEQAAYRTRDAERRFNQTIIDESPIAIVTRDAAGIVTLVNEAAEKLLGWSAGELVGKTLPDLLSGMTKEIEPLRHEALAGETLVDREVVRLHRDGHPVTISATQAPLRDASGAITGYLTMAMDITRRKEAEAKAEYLASRDALTGLPNWSLLRDRFERAKGPRLVFIMLDLSNFTAINESFGHATGDAVLKVVACRLKDCLRDSDTVSRQGGDEFLLFLAGLEGLAQIQAVLGEIQSSVSAVMEIGGEEVYTSATMGVALYPEDGEDFETLLRKADAAMSRGKGDGRNTCRFFDDELGREATACLRVEAGLRKALEKGEFELHYQPQIDLRSGRVRGVEALLRWRHPEQGLLPPGQFIQIAEQSGLIVPIGEWVVRECCRQGQAWRAAGMPDVGIALNLSAVQFTQGDIVDTIQRALTESGFNPGYLELELTESVLIRNTEQALTTVQRLKQLGVTVSVDDFGTGYSSLAYLKRFEVDKLKIDRAFVRDLCRNANDESIVRAIIQMARALNLRTTAEGVEDETTLACLRQLECDEAQGYLIARPMPEDQVAAFICEYAVCA</sequence>
<dbReference type="CDD" id="cd01948">
    <property type="entry name" value="EAL"/>
    <property type="match status" value="1"/>
</dbReference>
<evidence type="ECO:0008006" key="8">
    <source>
        <dbReference type="Google" id="ProtNLM"/>
    </source>
</evidence>
<dbReference type="InterPro" id="IPR000160">
    <property type="entry name" value="GGDEF_dom"/>
</dbReference>
<evidence type="ECO:0000256" key="1">
    <source>
        <dbReference type="SAM" id="Phobius"/>
    </source>
</evidence>